<evidence type="ECO:0000256" key="7">
    <source>
        <dbReference type="ARBA" id="ARBA00032345"/>
    </source>
</evidence>
<evidence type="ECO:0000256" key="3">
    <source>
        <dbReference type="ARBA" id="ARBA00022517"/>
    </source>
</evidence>
<keyword evidence="6 8" id="KW-0342">GTP-binding</keyword>
<dbReference type="PRINTS" id="PR00326">
    <property type="entry name" value="GTP1OBG"/>
</dbReference>
<dbReference type="EMBL" id="JAXCLX010000001">
    <property type="protein sequence ID" value="MDY0871620.1"/>
    <property type="molecule type" value="Genomic_DNA"/>
</dbReference>
<name>A0ABU5DWD9_9PROT</name>
<evidence type="ECO:0000259" key="11">
    <source>
        <dbReference type="PROSITE" id="PS51712"/>
    </source>
</evidence>
<dbReference type="InterPro" id="IPR015946">
    <property type="entry name" value="KH_dom-like_a/b"/>
</dbReference>
<protein>
    <recommendedName>
        <fullName evidence="2 8">GTPase Der</fullName>
    </recommendedName>
    <alternativeName>
        <fullName evidence="7 8">GTP-binding protein EngA</fullName>
    </alternativeName>
</protein>
<sequence length="474" mass="52356">MSLTVAIVGRPNVGKSTLFNRLIRKRLAIVDDTPGVTRDRRYGEAHLGDLTFTVIDTAGLEEGIDDSLEGRMRQQTHAAIAAADVTLMVFDARAGITPMDEHFARIVRKAKRPVILIANKAEGRAGLDAAREGFSLGLGTPLPLSAEHGEGLGDLYDALEPFALKKAGEASAAQLDADLEEVTSLDLDEDAGEEDVVEAPPAPKHLQLAIVGRPNVGKSTMVNALLGEDRLLTGPEAGITRDSIAIDWSWQGQAIRLIDTAGLRRHSRVTEKLERLSGADTRRAIQYAHVVVLVLDANDMLEKQDLTIARQIVEEGRALIIVANKWDAVEDKNAAIKKLNDRIDWSLPQIKGVPILTVSAMTERGLDKMMKAVLDIYETWNRRVSTAKLNRWLSEVTAMHPPPLVAGRRIKIRYITQIKTRPPTFALFASKADDLPDSYHRYLVKSLRDVFDLPGTPIRIVMRRTDNPYDSERD</sequence>
<feature type="binding site" evidence="8">
    <location>
        <begin position="119"/>
        <end position="122"/>
    </location>
    <ligand>
        <name>GTP</name>
        <dbReference type="ChEBI" id="CHEBI:37565"/>
        <label>1</label>
    </ligand>
</feature>
<evidence type="ECO:0000256" key="1">
    <source>
        <dbReference type="ARBA" id="ARBA00008279"/>
    </source>
</evidence>
<evidence type="ECO:0000256" key="4">
    <source>
        <dbReference type="ARBA" id="ARBA00022737"/>
    </source>
</evidence>
<proteinExistence type="inferred from homology"/>
<dbReference type="InterPro" id="IPR027417">
    <property type="entry name" value="P-loop_NTPase"/>
</dbReference>
<dbReference type="SMART" id="SM00382">
    <property type="entry name" value="AAA"/>
    <property type="match status" value="2"/>
</dbReference>
<dbReference type="InterPro" id="IPR003593">
    <property type="entry name" value="AAA+_ATPase"/>
</dbReference>
<feature type="domain" description="EngA-type G" evidence="11">
    <location>
        <begin position="3"/>
        <end position="167"/>
    </location>
</feature>
<reference evidence="12 13" key="1">
    <citation type="journal article" date="2013" name="Antonie Van Leeuwenhoek">
        <title>Dongia rigui sp. nov., isolated from freshwater of a large wetland in Korea.</title>
        <authorList>
            <person name="Baik K.S."/>
            <person name="Hwang Y.M."/>
            <person name="Choi J.S."/>
            <person name="Kwon J."/>
            <person name="Seong C.N."/>
        </authorList>
    </citation>
    <scope>NUCLEOTIDE SEQUENCE [LARGE SCALE GENOMIC DNA]</scope>
    <source>
        <strain evidence="12 13">04SU4-P</strain>
    </source>
</reference>
<dbReference type="PIRSF" id="PIRSF006485">
    <property type="entry name" value="GTP-binding_EngA"/>
    <property type="match status" value="1"/>
</dbReference>
<feature type="binding site" evidence="8">
    <location>
        <begin position="259"/>
        <end position="263"/>
    </location>
    <ligand>
        <name>GTP</name>
        <dbReference type="ChEBI" id="CHEBI:37565"/>
        <label>2</label>
    </ligand>
</feature>
<comment type="caution">
    <text evidence="12">The sequence shown here is derived from an EMBL/GenBank/DDBJ whole genome shotgun (WGS) entry which is preliminary data.</text>
</comment>
<feature type="domain" description="EngA-type G" evidence="11">
    <location>
        <begin position="206"/>
        <end position="381"/>
    </location>
</feature>
<evidence type="ECO:0000256" key="2">
    <source>
        <dbReference type="ARBA" id="ARBA00020953"/>
    </source>
</evidence>
<dbReference type="InterPro" id="IPR032859">
    <property type="entry name" value="KH_dom-like"/>
</dbReference>
<dbReference type="Gene3D" id="3.30.300.20">
    <property type="match status" value="1"/>
</dbReference>
<evidence type="ECO:0000256" key="6">
    <source>
        <dbReference type="ARBA" id="ARBA00023134"/>
    </source>
</evidence>
<evidence type="ECO:0000313" key="12">
    <source>
        <dbReference type="EMBL" id="MDY0871620.1"/>
    </source>
</evidence>
<keyword evidence="5 8" id="KW-0547">Nucleotide-binding</keyword>
<dbReference type="HAMAP" id="MF_00195">
    <property type="entry name" value="GTPase_Der"/>
    <property type="match status" value="1"/>
</dbReference>
<dbReference type="RefSeq" id="WP_320500050.1">
    <property type="nucleotide sequence ID" value="NZ_JAXCLX010000001.1"/>
</dbReference>
<dbReference type="Gene3D" id="3.40.50.300">
    <property type="entry name" value="P-loop containing nucleotide triphosphate hydrolases"/>
    <property type="match status" value="2"/>
</dbReference>
<dbReference type="SUPFAM" id="SSF52540">
    <property type="entry name" value="P-loop containing nucleoside triphosphate hydrolases"/>
    <property type="match status" value="2"/>
</dbReference>
<feature type="binding site" evidence="8">
    <location>
        <begin position="212"/>
        <end position="219"/>
    </location>
    <ligand>
        <name>GTP</name>
        <dbReference type="ChEBI" id="CHEBI:37565"/>
        <label>2</label>
    </ligand>
</feature>
<dbReference type="Proteomes" id="UP001271769">
    <property type="component" value="Unassembled WGS sequence"/>
</dbReference>
<dbReference type="InterPro" id="IPR031166">
    <property type="entry name" value="G_ENGA"/>
</dbReference>
<dbReference type="GO" id="GO:0016787">
    <property type="term" value="F:hydrolase activity"/>
    <property type="evidence" value="ECO:0007669"/>
    <property type="project" value="UniProtKB-KW"/>
</dbReference>
<evidence type="ECO:0000313" key="13">
    <source>
        <dbReference type="Proteomes" id="UP001271769"/>
    </source>
</evidence>
<dbReference type="InterPro" id="IPR006073">
    <property type="entry name" value="GTP-bd"/>
</dbReference>
<gene>
    <name evidence="8 12" type="primary">der</name>
    <name evidence="12" type="ORF">SMD31_06785</name>
</gene>
<comment type="function">
    <text evidence="8 10">GTPase that plays an essential role in the late steps of ribosome biogenesis.</text>
</comment>
<dbReference type="PANTHER" id="PTHR43834:SF6">
    <property type="entry name" value="GTPASE DER"/>
    <property type="match status" value="1"/>
</dbReference>
<feature type="binding site" evidence="8">
    <location>
        <begin position="324"/>
        <end position="327"/>
    </location>
    <ligand>
        <name>GTP</name>
        <dbReference type="ChEBI" id="CHEBI:37565"/>
        <label>2</label>
    </ligand>
</feature>
<evidence type="ECO:0000256" key="9">
    <source>
        <dbReference type="PROSITE-ProRule" id="PRU01049"/>
    </source>
</evidence>
<evidence type="ECO:0000256" key="10">
    <source>
        <dbReference type="RuleBase" id="RU004481"/>
    </source>
</evidence>
<accession>A0ABU5DWD9</accession>
<dbReference type="InterPro" id="IPR005225">
    <property type="entry name" value="Small_GTP-bd"/>
</dbReference>
<feature type="binding site" evidence="8">
    <location>
        <begin position="9"/>
        <end position="16"/>
    </location>
    <ligand>
        <name>GTP</name>
        <dbReference type="ChEBI" id="CHEBI:37565"/>
        <label>1</label>
    </ligand>
</feature>
<dbReference type="Pfam" id="PF14714">
    <property type="entry name" value="KH_dom-like"/>
    <property type="match status" value="1"/>
</dbReference>
<keyword evidence="12" id="KW-0378">Hydrolase</keyword>
<keyword evidence="13" id="KW-1185">Reference proteome</keyword>
<dbReference type="CDD" id="cd01894">
    <property type="entry name" value="EngA1"/>
    <property type="match status" value="1"/>
</dbReference>
<dbReference type="CDD" id="cd01895">
    <property type="entry name" value="EngA2"/>
    <property type="match status" value="1"/>
</dbReference>
<dbReference type="PANTHER" id="PTHR43834">
    <property type="entry name" value="GTPASE DER"/>
    <property type="match status" value="1"/>
</dbReference>
<evidence type="ECO:0000256" key="8">
    <source>
        <dbReference type="HAMAP-Rule" id="MF_00195"/>
    </source>
</evidence>
<evidence type="ECO:0000256" key="5">
    <source>
        <dbReference type="ARBA" id="ARBA00022741"/>
    </source>
</evidence>
<feature type="binding site" evidence="8">
    <location>
        <begin position="56"/>
        <end position="60"/>
    </location>
    <ligand>
        <name>GTP</name>
        <dbReference type="ChEBI" id="CHEBI:37565"/>
        <label>1</label>
    </ligand>
</feature>
<keyword evidence="4 10" id="KW-0677">Repeat</keyword>
<dbReference type="Pfam" id="PF01926">
    <property type="entry name" value="MMR_HSR1"/>
    <property type="match status" value="2"/>
</dbReference>
<dbReference type="NCBIfam" id="TIGR00231">
    <property type="entry name" value="small_GTP"/>
    <property type="match status" value="2"/>
</dbReference>
<keyword evidence="3 8" id="KW-0690">Ribosome biogenesis</keyword>
<comment type="subunit">
    <text evidence="8">Associates with the 50S ribosomal subunit.</text>
</comment>
<dbReference type="PROSITE" id="PS51712">
    <property type="entry name" value="G_ENGA"/>
    <property type="match status" value="2"/>
</dbReference>
<dbReference type="InterPro" id="IPR016484">
    <property type="entry name" value="GTPase_Der"/>
</dbReference>
<dbReference type="NCBIfam" id="TIGR03594">
    <property type="entry name" value="GTPase_EngA"/>
    <property type="match status" value="1"/>
</dbReference>
<organism evidence="12 13">
    <name type="scientific">Dongia rigui</name>
    <dbReference type="NCBI Taxonomy" id="940149"/>
    <lineage>
        <taxon>Bacteria</taxon>
        <taxon>Pseudomonadati</taxon>
        <taxon>Pseudomonadota</taxon>
        <taxon>Alphaproteobacteria</taxon>
        <taxon>Rhodospirillales</taxon>
        <taxon>Dongiaceae</taxon>
        <taxon>Dongia</taxon>
    </lineage>
</organism>
<comment type="similarity">
    <text evidence="1 8 9 10">Belongs to the TRAFAC class TrmE-Era-EngA-EngB-Septin-like GTPase superfamily. EngA (Der) GTPase family.</text>
</comment>